<reference evidence="1" key="2">
    <citation type="journal article" date="2021" name="PeerJ">
        <title>Extensive microbial diversity within the chicken gut microbiome revealed by metagenomics and culture.</title>
        <authorList>
            <person name="Gilroy R."/>
            <person name="Ravi A."/>
            <person name="Getino M."/>
            <person name="Pursley I."/>
            <person name="Horton D.L."/>
            <person name="Alikhan N.F."/>
            <person name="Baker D."/>
            <person name="Gharbi K."/>
            <person name="Hall N."/>
            <person name="Watson M."/>
            <person name="Adriaenssens E.M."/>
            <person name="Foster-Nyarko E."/>
            <person name="Jarju S."/>
            <person name="Secka A."/>
            <person name="Antonio M."/>
            <person name="Oren A."/>
            <person name="Chaudhuri R.R."/>
            <person name="La Ragione R."/>
            <person name="Hildebrand F."/>
            <person name="Pallen M.J."/>
        </authorList>
    </citation>
    <scope>NUCLEOTIDE SEQUENCE</scope>
    <source>
        <strain evidence="1">CHK123-3438</strain>
    </source>
</reference>
<proteinExistence type="predicted"/>
<dbReference type="PANTHER" id="PTHR46246">
    <property type="entry name" value="GUANOSINE-3',5'-BIS(DIPHOSPHATE) 3'-PYROPHOSPHOHYDROLASE MESH1"/>
    <property type="match status" value="1"/>
</dbReference>
<evidence type="ECO:0000313" key="2">
    <source>
        <dbReference type="Proteomes" id="UP000886860"/>
    </source>
</evidence>
<reference evidence="1" key="1">
    <citation type="submission" date="2020-10" db="EMBL/GenBank/DDBJ databases">
        <authorList>
            <person name="Gilroy R."/>
        </authorList>
    </citation>
    <scope>NUCLEOTIDE SEQUENCE</scope>
    <source>
        <strain evidence="1">CHK123-3438</strain>
    </source>
</reference>
<evidence type="ECO:0000313" key="1">
    <source>
        <dbReference type="EMBL" id="HIT42773.1"/>
    </source>
</evidence>
<dbReference type="Proteomes" id="UP000886860">
    <property type="component" value="Unassembled WGS sequence"/>
</dbReference>
<dbReference type="InterPro" id="IPR052194">
    <property type="entry name" value="MESH1"/>
</dbReference>
<dbReference type="SUPFAM" id="SSF109604">
    <property type="entry name" value="HD-domain/PDEase-like"/>
    <property type="match status" value="1"/>
</dbReference>
<comment type="caution">
    <text evidence="1">The sequence shown here is derived from an EMBL/GenBank/DDBJ whole genome shotgun (WGS) entry which is preliminary data.</text>
</comment>
<dbReference type="AlphaFoldDB" id="A0A9D1GKZ6"/>
<dbReference type="GO" id="GO:0008893">
    <property type="term" value="F:guanosine-3',5'-bis(diphosphate) 3'-diphosphatase activity"/>
    <property type="evidence" value="ECO:0007669"/>
    <property type="project" value="TreeGrafter"/>
</dbReference>
<dbReference type="Gene3D" id="1.10.3210.10">
    <property type="entry name" value="Hypothetical protein af1432"/>
    <property type="match status" value="1"/>
</dbReference>
<accession>A0A9D1GKZ6</accession>
<organism evidence="1 2">
    <name type="scientific">Candidatus Caccovicinus merdipullorum</name>
    <dbReference type="NCBI Taxonomy" id="2840724"/>
    <lineage>
        <taxon>Bacteria</taxon>
        <taxon>Bacillati</taxon>
        <taxon>Bacillota</taxon>
        <taxon>Clostridia</taxon>
        <taxon>Eubacteriales</taxon>
        <taxon>Candidatus Caccovicinus</taxon>
    </lineage>
</organism>
<dbReference type="EMBL" id="DVKS01000195">
    <property type="protein sequence ID" value="HIT42773.1"/>
    <property type="molecule type" value="Genomic_DNA"/>
</dbReference>
<gene>
    <name evidence="1" type="ORF">IAB60_11890</name>
</gene>
<dbReference type="Pfam" id="PF13328">
    <property type="entry name" value="HD_4"/>
    <property type="match status" value="1"/>
</dbReference>
<sequence length="241" mass="28005">MKKQDKIIPMNDIFDENEAVKYMKSYMFIKGFAFGKGLRQTILSLAVARRLHEGQYRKDGTPYISHPLKVCTTLISYGIEDDVTLSAALLHDVLEDCKEKLPLEGSELVLEYGLDQEILEIIRLLTKESGLDDYELSVYFKRIEENPKAALIKLADRLHNSSTLYTFSNERMKKYLRETKKFMIPMASYCKKYYPEYNNAFCILKNNIEMLNSTMMVMLEKLEEGAKGKREEENEYGRAVL</sequence>
<name>A0A9D1GKZ6_9FIRM</name>
<protein>
    <submittedName>
        <fullName evidence="1">HD domain-containing protein</fullName>
    </submittedName>
</protein>
<dbReference type="PANTHER" id="PTHR46246:SF1">
    <property type="entry name" value="GUANOSINE-3',5'-BIS(DIPHOSPHATE) 3'-PYROPHOSPHOHYDROLASE MESH1"/>
    <property type="match status" value="1"/>
</dbReference>